<feature type="binding site" evidence="2">
    <location>
        <position position="145"/>
    </location>
    <ligand>
        <name>Fe cation</name>
        <dbReference type="ChEBI" id="CHEBI:24875"/>
    </ligand>
</feature>
<reference evidence="3 4" key="1">
    <citation type="submission" date="2018-03" db="EMBL/GenBank/DDBJ databases">
        <title>Whole genome sequencing of Histamine producing bacteria.</title>
        <authorList>
            <person name="Butler K."/>
        </authorList>
    </citation>
    <scope>NUCLEOTIDE SEQUENCE [LARGE SCALE GENOMIC DNA]</scope>
    <source>
        <strain evidence="3 4">DSM 19138</strain>
    </source>
</reference>
<feature type="binding site" evidence="2">
    <location>
        <position position="149"/>
    </location>
    <ligand>
        <name>Fe cation</name>
        <dbReference type="ChEBI" id="CHEBI:24875"/>
    </ligand>
</feature>
<keyword evidence="2" id="KW-0479">Metal-binding</keyword>
<dbReference type="SUPFAM" id="SSF56420">
    <property type="entry name" value="Peptide deformylase"/>
    <property type="match status" value="1"/>
</dbReference>
<dbReference type="PRINTS" id="PR01576">
    <property type="entry name" value="PDEFORMYLASE"/>
</dbReference>
<dbReference type="EMBL" id="PYMB01000022">
    <property type="protein sequence ID" value="PSW08245.1"/>
    <property type="molecule type" value="Genomic_DNA"/>
</dbReference>
<comment type="similarity">
    <text evidence="1 2">Belongs to the polypeptide deformylase family.</text>
</comment>
<feature type="active site" evidence="2">
    <location>
        <position position="146"/>
    </location>
</feature>
<dbReference type="GO" id="GO:0042586">
    <property type="term" value="F:peptide deformylase activity"/>
    <property type="evidence" value="ECO:0007669"/>
    <property type="project" value="UniProtKB-UniRule"/>
</dbReference>
<dbReference type="InterPro" id="IPR023635">
    <property type="entry name" value="Peptide_deformylase"/>
</dbReference>
<comment type="function">
    <text evidence="2">Removes the formyl group from the N-terminal Met of newly synthesized proteins. Requires at least a dipeptide for an efficient rate of reaction. N-terminal L-methionine is a prerequisite for activity but the enzyme has broad specificity at other positions.</text>
</comment>
<organism evidence="3 4">
    <name type="scientific">Photobacterium rosenbergii</name>
    <dbReference type="NCBI Taxonomy" id="294936"/>
    <lineage>
        <taxon>Bacteria</taxon>
        <taxon>Pseudomonadati</taxon>
        <taxon>Pseudomonadota</taxon>
        <taxon>Gammaproteobacteria</taxon>
        <taxon>Vibrionales</taxon>
        <taxon>Vibrionaceae</taxon>
        <taxon>Photobacterium</taxon>
    </lineage>
</organism>
<comment type="cofactor">
    <cofactor evidence="2">
        <name>Fe(2+)</name>
        <dbReference type="ChEBI" id="CHEBI:29033"/>
    </cofactor>
    <text evidence="2">Binds 1 Fe(2+) ion.</text>
</comment>
<dbReference type="InterPro" id="IPR036821">
    <property type="entry name" value="Peptide_deformylase_sf"/>
</dbReference>
<dbReference type="PANTHER" id="PTHR10458">
    <property type="entry name" value="PEPTIDE DEFORMYLASE"/>
    <property type="match status" value="1"/>
</dbReference>
<proteinExistence type="inferred from homology"/>
<dbReference type="GO" id="GO:0006412">
    <property type="term" value="P:translation"/>
    <property type="evidence" value="ECO:0007669"/>
    <property type="project" value="UniProtKB-UniRule"/>
</dbReference>
<evidence type="ECO:0000313" key="3">
    <source>
        <dbReference type="EMBL" id="PSW08245.1"/>
    </source>
</evidence>
<dbReference type="GO" id="GO:0046872">
    <property type="term" value="F:metal ion binding"/>
    <property type="evidence" value="ECO:0007669"/>
    <property type="project" value="UniProtKB-KW"/>
</dbReference>
<evidence type="ECO:0000256" key="1">
    <source>
        <dbReference type="ARBA" id="ARBA00010759"/>
    </source>
</evidence>
<dbReference type="AlphaFoldDB" id="A0A2T3N6B3"/>
<comment type="catalytic activity">
    <reaction evidence="2">
        <text>N-terminal N-formyl-L-methionyl-[peptide] + H2O = N-terminal L-methionyl-[peptide] + formate</text>
        <dbReference type="Rhea" id="RHEA:24420"/>
        <dbReference type="Rhea" id="RHEA-COMP:10639"/>
        <dbReference type="Rhea" id="RHEA-COMP:10640"/>
        <dbReference type="ChEBI" id="CHEBI:15377"/>
        <dbReference type="ChEBI" id="CHEBI:15740"/>
        <dbReference type="ChEBI" id="CHEBI:49298"/>
        <dbReference type="ChEBI" id="CHEBI:64731"/>
        <dbReference type="EC" id="3.5.1.88"/>
    </reaction>
</comment>
<evidence type="ECO:0000256" key="2">
    <source>
        <dbReference type="HAMAP-Rule" id="MF_00163"/>
    </source>
</evidence>
<gene>
    <name evidence="2" type="primary">def</name>
    <name evidence="3" type="ORF">C9J01_24045</name>
</gene>
<keyword evidence="2" id="KW-0408">Iron</keyword>
<name>A0A2T3N6B3_9GAMM</name>
<dbReference type="Gene3D" id="3.90.45.10">
    <property type="entry name" value="Peptide deformylase"/>
    <property type="match status" value="1"/>
</dbReference>
<accession>A0A2T3N6B3</accession>
<comment type="caution">
    <text evidence="3">The sequence shown here is derived from an EMBL/GenBank/DDBJ whole genome shotgun (WGS) entry which is preliminary data.</text>
</comment>
<keyword evidence="2" id="KW-0378">Hydrolase</keyword>
<dbReference type="EC" id="3.5.1.88" evidence="2"/>
<dbReference type="PANTHER" id="PTHR10458:SF22">
    <property type="entry name" value="PEPTIDE DEFORMYLASE"/>
    <property type="match status" value="1"/>
</dbReference>
<keyword evidence="2" id="KW-0648">Protein biosynthesis</keyword>
<dbReference type="HAMAP" id="MF_00163">
    <property type="entry name" value="Pep_deformylase"/>
    <property type="match status" value="1"/>
</dbReference>
<feature type="binding site" evidence="2">
    <location>
        <position position="102"/>
    </location>
    <ligand>
        <name>Fe cation</name>
        <dbReference type="ChEBI" id="CHEBI:24875"/>
    </ligand>
</feature>
<dbReference type="Proteomes" id="UP000241346">
    <property type="component" value="Unassembled WGS sequence"/>
</dbReference>
<sequence length="177" mass="19526">MILPPLMILFFVGDVLRSRAENVDPISDETKLIVEKLIKAANSGKNAVGLAAPKIGIGKSVFVYRVPERKDGAVIFPDEWEVAVNATYQPASDEIVMMSEGCFSVPHFYSRSVPRYKKIHYSYFTLGGTKVEGTAEGSKAQIIQHETDHLNGFLYIDKLDDTGSLGKLSELKKSTSK</sequence>
<dbReference type="PIRSF" id="PIRSF004749">
    <property type="entry name" value="Pep_def"/>
    <property type="match status" value="1"/>
</dbReference>
<dbReference type="Pfam" id="PF01327">
    <property type="entry name" value="Pep_deformylase"/>
    <property type="match status" value="1"/>
</dbReference>
<dbReference type="CDD" id="cd00487">
    <property type="entry name" value="Pep_deformylase"/>
    <property type="match status" value="1"/>
</dbReference>
<protein>
    <recommendedName>
        <fullName evidence="2">Peptide deformylase</fullName>
        <shortName evidence="2">PDF</shortName>
        <ecNumber evidence="2">3.5.1.88</ecNumber>
    </recommendedName>
    <alternativeName>
        <fullName evidence="2">Polypeptide deformylase</fullName>
    </alternativeName>
</protein>
<evidence type="ECO:0000313" key="4">
    <source>
        <dbReference type="Proteomes" id="UP000241346"/>
    </source>
</evidence>